<proteinExistence type="predicted"/>
<dbReference type="SMART" id="SM00260">
    <property type="entry name" value="CheW"/>
    <property type="match status" value="1"/>
</dbReference>
<gene>
    <name evidence="2" type="ORF">COB67_08430</name>
</gene>
<dbReference type="Gene3D" id="2.40.50.180">
    <property type="entry name" value="CheA-289, Domain 4"/>
    <property type="match status" value="1"/>
</dbReference>
<dbReference type="Gene3D" id="2.30.30.40">
    <property type="entry name" value="SH3 Domains"/>
    <property type="match status" value="1"/>
</dbReference>
<dbReference type="Proteomes" id="UP000218113">
    <property type="component" value="Unassembled WGS sequence"/>
</dbReference>
<sequence length="177" mass="19325">MAENGIEESSLADSSMEVEEIGAQEGKFLTFPLADSLYGIEISQVLEVVIHSDKTRITKVPHMPLYTKGVINLRGKIIPIIDLRSRFLLSEGESSDRTCFVVVNIHGVITGLVVDTVSGVVTIAQRDIDPAPKLDISIQNQFIAGMGKTQEAVYILLNIDELLEQGEIEELEGSVNS</sequence>
<dbReference type="Pfam" id="PF01584">
    <property type="entry name" value="CheW"/>
    <property type="match status" value="1"/>
</dbReference>
<accession>A0A2A4T254</accession>
<feature type="domain" description="CheW-like" evidence="1">
    <location>
        <begin position="25"/>
        <end position="168"/>
    </location>
</feature>
<comment type="caution">
    <text evidence="2">The sequence shown here is derived from an EMBL/GenBank/DDBJ whole genome shotgun (WGS) entry which is preliminary data.</text>
</comment>
<evidence type="ECO:0000313" key="2">
    <source>
        <dbReference type="EMBL" id="PCI27484.1"/>
    </source>
</evidence>
<dbReference type="EMBL" id="NVSR01000058">
    <property type="protein sequence ID" value="PCI27484.1"/>
    <property type="molecule type" value="Genomic_DNA"/>
</dbReference>
<name>A0A2A4T254_9DELT</name>
<dbReference type="PROSITE" id="PS50851">
    <property type="entry name" value="CHEW"/>
    <property type="match status" value="1"/>
</dbReference>
<dbReference type="InterPro" id="IPR002545">
    <property type="entry name" value="CheW-lke_dom"/>
</dbReference>
<dbReference type="SUPFAM" id="SSF50341">
    <property type="entry name" value="CheW-like"/>
    <property type="match status" value="1"/>
</dbReference>
<dbReference type="GO" id="GO:0007165">
    <property type="term" value="P:signal transduction"/>
    <property type="evidence" value="ECO:0007669"/>
    <property type="project" value="InterPro"/>
</dbReference>
<evidence type="ECO:0000313" key="3">
    <source>
        <dbReference type="Proteomes" id="UP000218113"/>
    </source>
</evidence>
<dbReference type="PANTHER" id="PTHR22617">
    <property type="entry name" value="CHEMOTAXIS SENSOR HISTIDINE KINASE-RELATED"/>
    <property type="match status" value="1"/>
</dbReference>
<dbReference type="AlphaFoldDB" id="A0A2A4T254"/>
<dbReference type="InterPro" id="IPR036061">
    <property type="entry name" value="CheW-like_dom_sf"/>
</dbReference>
<dbReference type="GO" id="GO:0006935">
    <property type="term" value="P:chemotaxis"/>
    <property type="evidence" value="ECO:0007669"/>
    <property type="project" value="InterPro"/>
</dbReference>
<dbReference type="InterPro" id="IPR039315">
    <property type="entry name" value="CheW"/>
</dbReference>
<evidence type="ECO:0000259" key="1">
    <source>
        <dbReference type="PROSITE" id="PS50851"/>
    </source>
</evidence>
<dbReference type="PANTHER" id="PTHR22617:SF41">
    <property type="entry name" value="CHEMOTAXIS SIGNAL TRANSDUCTION SYSTEM ADAPTOR PROTEIN CHEW"/>
    <property type="match status" value="1"/>
</dbReference>
<protein>
    <submittedName>
        <fullName evidence="2">Chemotaxis protein CheW</fullName>
    </submittedName>
</protein>
<organism evidence="2 3">
    <name type="scientific">SAR324 cluster bacterium</name>
    <dbReference type="NCBI Taxonomy" id="2024889"/>
    <lineage>
        <taxon>Bacteria</taxon>
        <taxon>Deltaproteobacteria</taxon>
        <taxon>SAR324 cluster</taxon>
    </lineage>
</organism>
<dbReference type="GO" id="GO:0005829">
    <property type="term" value="C:cytosol"/>
    <property type="evidence" value="ECO:0007669"/>
    <property type="project" value="TreeGrafter"/>
</dbReference>
<reference evidence="3" key="1">
    <citation type="submission" date="2017-08" db="EMBL/GenBank/DDBJ databases">
        <title>A dynamic microbial community with high functional redundancy inhabits the cold, oxic subseafloor aquifer.</title>
        <authorList>
            <person name="Tully B.J."/>
            <person name="Wheat C.G."/>
            <person name="Glazer B.T."/>
            <person name="Huber J.A."/>
        </authorList>
    </citation>
    <scope>NUCLEOTIDE SEQUENCE [LARGE SCALE GENOMIC DNA]</scope>
</reference>